<protein>
    <submittedName>
        <fullName evidence="1">Uncharacterized protein</fullName>
    </submittedName>
</protein>
<accession>A0AC61QUZ7</accession>
<reference evidence="1" key="1">
    <citation type="submission" date="2019-04" db="EMBL/GenBank/DDBJ databases">
        <title>Microbes associate with the intestines of laboratory mice.</title>
        <authorList>
            <person name="Navarre W."/>
            <person name="Wong E."/>
            <person name="Huang K."/>
            <person name="Tropini C."/>
            <person name="Ng K."/>
            <person name="Yu B."/>
        </authorList>
    </citation>
    <scope>NUCLEOTIDE SEQUENCE</scope>
    <source>
        <strain evidence="1">NM72_1-8</strain>
    </source>
</reference>
<dbReference type="EMBL" id="SRZB01000068">
    <property type="protein sequence ID" value="TGX96331.1"/>
    <property type="molecule type" value="Genomic_DNA"/>
</dbReference>
<keyword evidence="2" id="KW-1185">Reference proteome</keyword>
<evidence type="ECO:0000313" key="2">
    <source>
        <dbReference type="Proteomes" id="UP000307720"/>
    </source>
</evidence>
<sequence length="391" mass="45148">MRYFDDSIRWQQQIADQMSGLKMSGVLDLVQNTAFMDNYKSIISATQGIRDTLEPLRHQFDYMKNLNLSLQSVESSLISNINMNAALTENYEKLAGTAQSIVKVANITAPWMEEVQSIYKNLPDMSLLEKLMRDVVTPTIPAISALENLNRVLPKFPMSGLDGALKTWDDIPEELEEDIQDIIAGEFSDSDIEAYDKKWGEKGIKALKTVIKVLLIFIIQNFFGGYIGHLSEPIYKAIDQIPTFFERALESKQTENIPSGTEITVWSDETQDFVEVSYKINDEIQQCYIQRELLNENAHKISDGMQIEEIVYVNWCVEVMAKNWDVEEAVAYDRICQDTETLEKFILPNYEAFSTMEEEDVFKEIEEFYQEQLNLLKIKRQKETEKNEKND</sequence>
<dbReference type="Proteomes" id="UP000307720">
    <property type="component" value="Unassembled WGS sequence"/>
</dbReference>
<comment type="caution">
    <text evidence="1">The sequence shown here is derived from an EMBL/GenBank/DDBJ whole genome shotgun (WGS) entry which is preliminary data.</text>
</comment>
<organism evidence="1 2">
    <name type="scientific">Hominisplanchenecus murintestinalis</name>
    <dbReference type="NCBI Taxonomy" id="2941517"/>
    <lineage>
        <taxon>Bacteria</taxon>
        <taxon>Bacillati</taxon>
        <taxon>Bacillota</taxon>
        <taxon>Clostridia</taxon>
        <taxon>Lachnospirales</taxon>
        <taxon>Lachnospiraceae</taxon>
        <taxon>Hominisplanchenecus</taxon>
    </lineage>
</organism>
<name>A0AC61QUZ7_9FIRM</name>
<gene>
    <name evidence="1" type="ORF">E5357_16450</name>
</gene>
<evidence type="ECO:0000313" key="1">
    <source>
        <dbReference type="EMBL" id="TGX96331.1"/>
    </source>
</evidence>
<proteinExistence type="predicted"/>